<organism evidence="11">
    <name type="scientific">Papaver somniferum</name>
    <name type="common">Opium poppy</name>
    <dbReference type="NCBI Taxonomy" id="3469"/>
    <lineage>
        <taxon>Eukaryota</taxon>
        <taxon>Viridiplantae</taxon>
        <taxon>Streptophyta</taxon>
        <taxon>Embryophyta</taxon>
        <taxon>Tracheophyta</taxon>
        <taxon>Spermatophyta</taxon>
        <taxon>Magnoliopsida</taxon>
        <taxon>Ranunculales</taxon>
        <taxon>Papaveraceae</taxon>
        <taxon>Papaveroideae</taxon>
        <taxon>Papaver</taxon>
    </lineage>
</organism>
<keyword evidence="4 8" id="KW-0479">Metal-binding</keyword>
<dbReference type="AlphaFoldDB" id="I3V6B5"/>
<protein>
    <submittedName>
        <fullName evidence="11">Cytochrome P450</fullName>
    </submittedName>
</protein>
<dbReference type="InterPro" id="IPR017972">
    <property type="entry name" value="Cyt_P450_CS"/>
</dbReference>
<dbReference type="GO" id="GO:0033075">
    <property type="term" value="P:isoquinoline alkaloid biosynthetic process"/>
    <property type="evidence" value="ECO:0007669"/>
    <property type="project" value="UniProtKB-ARBA"/>
</dbReference>
<sequence>MEVFSYSFILLLPLILLPLYFFIKFNHQNKHNNPPSPPKLPIIGNLHQLGKPPHRILHELSQKYGPIMLLQLGSIPTLVITSAEAAEQVLKTHDLDFCNRPPLAGPKRLTYNYLDIIFCPYSEYWIEMRKICALQLFSVKRVQSFAVIREEEVSAMMDSISSNSTDPIDVYKMLVSLTDKILSRVAFGKSSRDHFSEGRLHQILNEVLAVTDGFSASDYFPSVGWILDRITGVHGRIEKCFHAFDEFFQQIIDLHLNPEGHKLEHEDLIGVLLKIKEDGTSAVRLTNDHIKAILADIFVGGVDSSAVTMNWAMTELMKNPGEMKKVQDEIRSHDLRMKGKIEESDLHQFLYLKMVVKESLRLHPPAALLLPRENTKHHVIDGYDVYPKTRILINAWAIMRDPKYWDKPDEFIPERFENRLIDYSGGQNFDFLPFGRGRRICPGMNMALISIELILANLLYSFNWELPEGMKKEDINTEESSGLSAHKKFPLELVPIKYIYDGKLISL</sequence>
<reference evidence="11" key="1">
    <citation type="journal article" date="2012" name="Plant Mol. Biol.">
        <title>Integration of deep transcript and targeted metabolite profiles for eight cultivars of opium poppy.</title>
        <authorList>
            <person name="Desgagne-Penix I."/>
            <person name="Farrow S.C."/>
            <person name="Cram D."/>
            <person name="Nowak J."/>
            <person name="Facchini P.J."/>
        </authorList>
    </citation>
    <scope>NUCLEOTIDE SEQUENCE</scope>
</reference>
<dbReference type="GO" id="GO:0005506">
    <property type="term" value="F:iron ion binding"/>
    <property type="evidence" value="ECO:0007669"/>
    <property type="project" value="InterPro"/>
</dbReference>
<evidence type="ECO:0000256" key="6">
    <source>
        <dbReference type="ARBA" id="ARBA00023004"/>
    </source>
</evidence>
<evidence type="ECO:0000313" key="11">
    <source>
        <dbReference type="EMBL" id="AFK73717.1"/>
    </source>
</evidence>
<evidence type="ECO:0000256" key="9">
    <source>
        <dbReference type="RuleBase" id="RU000461"/>
    </source>
</evidence>
<feature type="binding site" description="axial binding residue" evidence="8">
    <location>
        <position position="441"/>
    </location>
    <ligand>
        <name>heme</name>
        <dbReference type="ChEBI" id="CHEBI:30413"/>
    </ligand>
    <ligandPart>
        <name>Fe</name>
        <dbReference type="ChEBI" id="CHEBI:18248"/>
    </ligandPart>
</feature>
<evidence type="ECO:0000256" key="3">
    <source>
        <dbReference type="ARBA" id="ARBA00022617"/>
    </source>
</evidence>
<evidence type="ECO:0000256" key="7">
    <source>
        <dbReference type="ARBA" id="ARBA00023033"/>
    </source>
</evidence>
<dbReference type="InterPro" id="IPR036396">
    <property type="entry name" value="Cyt_P450_sf"/>
</dbReference>
<evidence type="ECO:0000256" key="1">
    <source>
        <dbReference type="ARBA" id="ARBA00001971"/>
    </source>
</evidence>
<dbReference type="InterPro" id="IPR002401">
    <property type="entry name" value="Cyt_P450_E_grp-I"/>
</dbReference>
<evidence type="ECO:0000256" key="5">
    <source>
        <dbReference type="ARBA" id="ARBA00023002"/>
    </source>
</evidence>
<comment type="cofactor">
    <cofactor evidence="1 8">
        <name>heme</name>
        <dbReference type="ChEBI" id="CHEBI:30413"/>
    </cofactor>
</comment>
<dbReference type="PANTHER" id="PTHR47955">
    <property type="entry name" value="CYTOCHROME P450 FAMILY 71 PROTEIN"/>
    <property type="match status" value="1"/>
</dbReference>
<dbReference type="GO" id="GO:0004497">
    <property type="term" value="F:monooxygenase activity"/>
    <property type="evidence" value="ECO:0007669"/>
    <property type="project" value="UniProtKB-KW"/>
</dbReference>
<name>I3V6B5_PAPSO</name>
<keyword evidence="3 8" id="KW-0349">Heme</keyword>
<dbReference type="PRINTS" id="PR00463">
    <property type="entry name" value="EP450I"/>
</dbReference>
<dbReference type="PRINTS" id="PR00385">
    <property type="entry name" value="P450"/>
</dbReference>
<dbReference type="Gene3D" id="1.10.630.10">
    <property type="entry name" value="Cytochrome P450"/>
    <property type="match status" value="1"/>
</dbReference>
<feature type="transmembrane region" description="Helical" evidence="10">
    <location>
        <begin position="6"/>
        <end position="23"/>
    </location>
</feature>
<proteinExistence type="evidence at transcript level"/>
<keyword evidence="6 8" id="KW-0408">Iron</keyword>
<dbReference type="CDD" id="cd11072">
    <property type="entry name" value="CYP71-like"/>
    <property type="match status" value="1"/>
</dbReference>
<evidence type="ECO:0000256" key="10">
    <source>
        <dbReference type="SAM" id="Phobius"/>
    </source>
</evidence>
<keyword evidence="10" id="KW-0812">Transmembrane</keyword>
<evidence type="ECO:0000256" key="4">
    <source>
        <dbReference type="ARBA" id="ARBA00022723"/>
    </source>
</evidence>
<dbReference type="GO" id="GO:0020037">
    <property type="term" value="F:heme binding"/>
    <property type="evidence" value="ECO:0007669"/>
    <property type="project" value="InterPro"/>
</dbReference>
<keyword evidence="7 9" id="KW-0503">Monooxygenase</keyword>
<dbReference type="PANTHER" id="PTHR47955:SF19">
    <property type="entry name" value="CYTOCHROME P450 71A9-LIKE ISOFORM X1"/>
    <property type="match status" value="1"/>
</dbReference>
<evidence type="ECO:0000256" key="8">
    <source>
        <dbReference type="PIRSR" id="PIRSR602401-1"/>
    </source>
</evidence>
<dbReference type="GO" id="GO:0016705">
    <property type="term" value="F:oxidoreductase activity, acting on paired donors, with incorporation or reduction of molecular oxygen"/>
    <property type="evidence" value="ECO:0007669"/>
    <property type="project" value="InterPro"/>
</dbReference>
<accession>I3V6B5</accession>
<comment type="similarity">
    <text evidence="2 9">Belongs to the cytochrome P450 family.</text>
</comment>
<dbReference type="EMBL" id="JN185331">
    <property type="protein sequence ID" value="AFK73717.1"/>
    <property type="molecule type" value="mRNA"/>
</dbReference>
<keyword evidence="10" id="KW-1133">Transmembrane helix</keyword>
<keyword evidence="5 9" id="KW-0560">Oxidoreductase</keyword>
<dbReference type="InterPro" id="IPR001128">
    <property type="entry name" value="Cyt_P450"/>
</dbReference>
<evidence type="ECO:0000256" key="2">
    <source>
        <dbReference type="ARBA" id="ARBA00010617"/>
    </source>
</evidence>
<keyword evidence="10" id="KW-0472">Membrane</keyword>
<dbReference type="FunFam" id="1.10.630.10:FF:000011">
    <property type="entry name" value="Cytochrome P450 83B1"/>
    <property type="match status" value="1"/>
</dbReference>
<dbReference type="Pfam" id="PF00067">
    <property type="entry name" value="p450"/>
    <property type="match status" value="1"/>
</dbReference>
<dbReference type="SUPFAM" id="SSF48264">
    <property type="entry name" value="Cytochrome P450"/>
    <property type="match status" value="1"/>
</dbReference>
<dbReference type="PROSITE" id="PS00086">
    <property type="entry name" value="CYTOCHROME_P450"/>
    <property type="match status" value="1"/>
</dbReference>